<evidence type="ECO:0000256" key="10">
    <source>
        <dbReference type="ARBA" id="ARBA00023180"/>
    </source>
</evidence>
<evidence type="ECO:0000256" key="6">
    <source>
        <dbReference type="ARBA" id="ARBA00022737"/>
    </source>
</evidence>
<dbReference type="InterPro" id="IPR056732">
    <property type="entry name" value="GBD_ATRN"/>
</dbReference>
<feature type="domain" description="CUB" evidence="16">
    <location>
        <begin position="73"/>
        <end position="190"/>
    </location>
</feature>
<dbReference type="PROSITE" id="PS00022">
    <property type="entry name" value="EGF_1"/>
    <property type="match status" value="1"/>
</dbReference>
<dbReference type="AlphaFoldDB" id="A0AA88Y6G4"/>
<evidence type="ECO:0000256" key="5">
    <source>
        <dbReference type="ARBA" id="ARBA00022729"/>
    </source>
</evidence>
<dbReference type="PROSITE" id="PS01248">
    <property type="entry name" value="EGF_LAM_1"/>
    <property type="match status" value="1"/>
</dbReference>
<dbReference type="PANTHER" id="PTHR46376:SF2">
    <property type="entry name" value="DISTRACTED, ISOFORM B"/>
    <property type="match status" value="1"/>
</dbReference>
<dbReference type="PROSITE" id="PS01180">
    <property type="entry name" value="CUB"/>
    <property type="match status" value="1"/>
</dbReference>
<feature type="compositionally biased region" description="Basic and acidic residues" evidence="13">
    <location>
        <begin position="1208"/>
        <end position="1219"/>
    </location>
</feature>
<sequence>MADSTQREMRLLGFLSFYWTCSVILFAVFLSTSFSDPHDCNGKKCYEGECVNGSCVCSSGWGSRPGSTLCDHCEGRVRYNETAGIITDGPGNYTEDNKCTWLIDTGNSNHTVRLQLHQFSTECGWDHLYVYDGDSAYAPLLAAYSGLVKQTMTTGPELPEITTRSGKAYLYFYSDAAYNMSGFNITYRVGGCVQHCSNHGDCVDGRCVCWNNYTGEACQTPRCPNNCTSNGTCVDNMCVCESGWTGIDCSVLAENGVWGVIDEDSKYYGRASAGVVRNGDIIYVTGGYTLNRKIDFMITYNTTENRWSPLQPKSTESPQDRYGHSLVNHQGKLYMYGGIVGINTSKELWIFDLATEMWMLKLTNETLPVAVAGHSAHIIRGVMYIFFGYSPIYGYKNRVQEYHLGNDTWIVPRTTGALVRGGYGHSSVYDVDTDQVYVYGGYLSTWSKGATSYELTDNLYAYKPSQRQWILLRNNGLKRYLHTAVILDGTMLVYGGNTHNDTSVSHGAKCYSLDLLAYNIRCNKWYSINAAHLPQNGARYGHSAVTYMYNRDGLESLLVVGGFNGIMLTNIIQFSPGNCSYNLDKDQCISSQQGRECVWVDSRGCYSLSELSSLGLSQNNPTVKRSECNPTEGNKDVCKSLKSCPTCLSTRFGCIWCNNSCNATCDSTSTMSIFTAHNLSECRVQKDPECKSQHSCAACFSYEECEWVDKKCITSDRTDSDSSTNSTGEGPSDYDSRSSKRCKKPCYLNSDCENCTRNSCMWCSNQQKCVETNSYVASFIYGQCMEWTTDQNKCSATRCSDLHTCSSCQSNPLCGWCNDPSNTGIGRCMEGGATGPVNPQNTSQMELSKCPANQWFFINCPLCQCNGHSTCINNTGECQECMNMTEGNQCQRCQDGFYGNPLNGGNCTACQCNDQADTCNHRTGACFCRTRGVIGEKCDRCDVSHKYFGNPKIGTCYYNLVTDYQFTFNLSKKDDQFYTQINFMNIPSSSDRDVDFKVNCSGSALLNITYKTNHMKTERTYVDQHACSYFRTKFQHGDYSFGSSENTTFFVYVYGFKTPFWLQISFSQFPKIDLVHFFVTFFSCFLALLIIAAVLYKIKHKYDNYRRRQRMMVEMEEMASRPFATITLEIDRKFESVDKKEQNLDLRKRKKVNNKPSQIAQEPLSHQKAAVLSLIVQLPTGDEEWTPNGASGVAIASALVSIGHHRKQSVEHGAKSDKGKSKKHSLQLQSDIGV</sequence>
<dbReference type="FunFam" id="2.10.25.10:FF:000188">
    <property type="entry name" value="Laminin subunit gamma 2"/>
    <property type="match status" value="1"/>
</dbReference>
<keyword evidence="11 12" id="KW-0424">Laminin EGF-like domain</keyword>
<keyword evidence="9 12" id="KW-1015">Disulfide bond</keyword>
<dbReference type="InterPro" id="IPR015915">
    <property type="entry name" value="Kelch-typ_b-propeller"/>
</dbReference>
<dbReference type="SMART" id="SM00042">
    <property type="entry name" value="CUB"/>
    <property type="match status" value="1"/>
</dbReference>
<dbReference type="InterPro" id="IPR056737">
    <property type="entry name" value="Beta-prop_ATRN-MKLN-like"/>
</dbReference>
<evidence type="ECO:0000256" key="11">
    <source>
        <dbReference type="ARBA" id="ARBA00023292"/>
    </source>
</evidence>
<dbReference type="Pfam" id="PF24981">
    <property type="entry name" value="Beta-prop_ATRN-LZTR1"/>
    <property type="match status" value="1"/>
</dbReference>
<dbReference type="Pfam" id="PF23106">
    <property type="entry name" value="EGF_Teneurin"/>
    <property type="match status" value="1"/>
</dbReference>
<dbReference type="EMBL" id="VSWD01000008">
    <property type="protein sequence ID" value="KAK3095396.1"/>
    <property type="molecule type" value="Genomic_DNA"/>
</dbReference>
<feature type="disulfide bond" evidence="12">
    <location>
        <begin position="893"/>
        <end position="907"/>
    </location>
</feature>
<dbReference type="CDD" id="cd00055">
    <property type="entry name" value="EGF_Lam"/>
    <property type="match status" value="2"/>
</dbReference>
<dbReference type="Gene3D" id="2.60.120.290">
    <property type="entry name" value="Spermadhesin, CUB domain"/>
    <property type="match status" value="1"/>
</dbReference>
<dbReference type="InterPro" id="IPR000742">
    <property type="entry name" value="EGF"/>
</dbReference>
<feature type="transmembrane region" description="Helical" evidence="14">
    <location>
        <begin position="1074"/>
        <end position="1098"/>
    </location>
</feature>
<protein>
    <recommendedName>
        <fullName evidence="20">Attractin</fullName>
    </recommendedName>
</protein>
<evidence type="ECO:0000256" key="12">
    <source>
        <dbReference type="PROSITE-ProRule" id="PRU00460"/>
    </source>
</evidence>
<dbReference type="InterPro" id="IPR002165">
    <property type="entry name" value="Plexin_repeat"/>
</dbReference>
<keyword evidence="10" id="KW-0325">Glycoprotein</keyword>
<dbReference type="CDD" id="cd00041">
    <property type="entry name" value="CUB"/>
    <property type="match status" value="1"/>
</dbReference>
<gene>
    <name evidence="18" type="ORF">FSP39_014174</name>
</gene>
<dbReference type="GO" id="GO:0005604">
    <property type="term" value="C:basement membrane"/>
    <property type="evidence" value="ECO:0007669"/>
    <property type="project" value="UniProtKB-ARBA"/>
</dbReference>
<dbReference type="InterPro" id="IPR041161">
    <property type="entry name" value="EGF_Tenascin"/>
</dbReference>
<accession>A0AA88Y6G4</accession>
<dbReference type="PROSITE" id="PS01186">
    <property type="entry name" value="EGF_2"/>
    <property type="match status" value="1"/>
</dbReference>
<feature type="domain" description="Laminin EGF-like" evidence="17">
    <location>
        <begin position="863"/>
        <end position="909"/>
    </location>
</feature>
<evidence type="ECO:0000256" key="8">
    <source>
        <dbReference type="ARBA" id="ARBA00023136"/>
    </source>
</evidence>
<dbReference type="SMART" id="SM00180">
    <property type="entry name" value="EGF_Lam"/>
    <property type="match status" value="2"/>
</dbReference>
<comment type="caution">
    <text evidence="12">Lacks conserved residue(s) required for the propagation of feature annotation.</text>
</comment>
<dbReference type="SMART" id="SM00181">
    <property type="entry name" value="EGF"/>
    <property type="match status" value="4"/>
</dbReference>
<proteinExistence type="predicted"/>
<dbReference type="SUPFAM" id="SSF117281">
    <property type="entry name" value="Kelch motif"/>
    <property type="match status" value="1"/>
</dbReference>
<feature type="disulfide bond" evidence="12">
    <location>
        <begin position="881"/>
        <end position="890"/>
    </location>
</feature>
<dbReference type="InterPro" id="IPR016201">
    <property type="entry name" value="PSI"/>
</dbReference>
<dbReference type="InterPro" id="IPR035914">
    <property type="entry name" value="Sperma_CUB_dom_sf"/>
</dbReference>
<evidence type="ECO:0000256" key="9">
    <source>
        <dbReference type="ARBA" id="ARBA00023157"/>
    </source>
</evidence>
<reference evidence="18" key="1">
    <citation type="submission" date="2019-08" db="EMBL/GenBank/DDBJ databases">
        <title>The improved chromosome-level genome for the pearl oyster Pinctada fucata martensii using PacBio sequencing and Hi-C.</title>
        <authorList>
            <person name="Zheng Z."/>
        </authorList>
    </citation>
    <scope>NUCLEOTIDE SEQUENCE</scope>
    <source>
        <strain evidence="18">ZZ-2019</strain>
        <tissue evidence="18">Adductor muscle</tissue>
    </source>
</reference>
<evidence type="ECO:0008006" key="20">
    <source>
        <dbReference type="Google" id="ProtNLM"/>
    </source>
</evidence>
<dbReference type="GO" id="GO:0016020">
    <property type="term" value="C:membrane"/>
    <property type="evidence" value="ECO:0007669"/>
    <property type="project" value="UniProtKB-SubCell"/>
</dbReference>
<evidence type="ECO:0000256" key="2">
    <source>
        <dbReference type="ARBA" id="ARBA00022441"/>
    </source>
</evidence>
<dbReference type="Proteomes" id="UP001186944">
    <property type="component" value="Unassembled WGS sequence"/>
</dbReference>
<evidence type="ECO:0000256" key="3">
    <source>
        <dbReference type="ARBA" id="ARBA00022536"/>
    </source>
</evidence>
<dbReference type="Pfam" id="PF24972">
    <property type="entry name" value="GBD_ATRN"/>
    <property type="match status" value="1"/>
</dbReference>
<dbReference type="PROSITE" id="PS50027">
    <property type="entry name" value="EGF_LAM_2"/>
    <property type="match status" value="1"/>
</dbReference>
<dbReference type="FunFam" id="2.10.25.10:FF:000001">
    <property type="entry name" value="Tenascin C"/>
    <property type="match status" value="1"/>
</dbReference>
<evidence type="ECO:0000313" key="18">
    <source>
        <dbReference type="EMBL" id="KAK3095396.1"/>
    </source>
</evidence>
<feature type="region of interest" description="Disordered" evidence="13">
    <location>
        <begin position="715"/>
        <end position="741"/>
    </location>
</feature>
<dbReference type="InterPro" id="IPR000859">
    <property type="entry name" value="CUB_dom"/>
</dbReference>
<dbReference type="InterPro" id="IPR002049">
    <property type="entry name" value="LE_dom"/>
</dbReference>
<evidence type="ECO:0000256" key="1">
    <source>
        <dbReference type="ARBA" id="ARBA00004167"/>
    </source>
</evidence>
<dbReference type="SMART" id="SM00423">
    <property type="entry name" value="PSI"/>
    <property type="match status" value="3"/>
</dbReference>
<dbReference type="Pfam" id="PF00053">
    <property type="entry name" value="EGF_laminin"/>
    <property type="match status" value="1"/>
</dbReference>
<evidence type="ECO:0000256" key="14">
    <source>
        <dbReference type="SAM" id="Phobius"/>
    </source>
</evidence>
<keyword evidence="3" id="KW-0245">EGF-like domain</keyword>
<evidence type="ECO:0000256" key="7">
    <source>
        <dbReference type="ARBA" id="ARBA00022989"/>
    </source>
</evidence>
<evidence type="ECO:0000259" key="17">
    <source>
        <dbReference type="PROSITE" id="PS50027"/>
    </source>
</evidence>
<feature type="region of interest" description="Disordered" evidence="13">
    <location>
        <begin position="1206"/>
        <end position="1234"/>
    </location>
</feature>
<dbReference type="Pfam" id="PF01437">
    <property type="entry name" value="PSI"/>
    <property type="match status" value="1"/>
</dbReference>
<feature type="chain" id="PRO_5041645441" description="Attractin" evidence="15">
    <location>
        <begin position="36"/>
        <end position="1234"/>
    </location>
</feature>
<name>A0AA88Y6G4_PINIB</name>
<comment type="caution">
    <text evidence="18">The sequence shown here is derived from an EMBL/GenBank/DDBJ whole genome shotgun (WGS) entry which is preliminary data.</text>
</comment>
<evidence type="ECO:0000256" key="15">
    <source>
        <dbReference type="SAM" id="SignalP"/>
    </source>
</evidence>
<dbReference type="SUPFAM" id="SSF49854">
    <property type="entry name" value="Spermadhesin, CUB domain"/>
    <property type="match status" value="1"/>
</dbReference>
<dbReference type="Gene3D" id="2.10.25.10">
    <property type="entry name" value="Laminin"/>
    <property type="match status" value="3"/>
</dbReference>
<keyword evidence="4 14" id="KW-0812">Transmembrane</keyword>
<feature type="signal peptide" evidence="15">
    <location>
        <begin position="1"/>
        <end position="35"/>
    </location>
</feature>
<dbReference type="PANTHER" id="PTHR46376">
    <property type="entry name" value="LEUCINE-ZIPPER-LIKE TRANSCRIPTIONAL REGULATOR 1"/>
    <property type="match status" value="1"/>
</dbReference>
<dbReference type="InterPro" id="IPR056863">
    <property type="entry name" value="LMN_ATRN_NET-like_EGF"/>
</dbReference>
<dbReference type="Pfam" id="PF18720">
    <property type="entry name" value="EGF_Tenascin"/>
    <property type="match status" value="1"/>
</dbReference>
<dbReference type="InterPro" id="IPR051568">
    <property type="entry name" value="LZTR1/Attractin"/>
</dbReference>
<dbReference type="Pfam" id="PF24973">
    <property type="entry name" value="EGF_LMN_ATRN"/>
    <property type="match status" value="1"/>
</dbReference>
<keyword evidence="7 14" id="KW-1133">Transmembrane helix</keyword>
<dbReference type="SUPFAM" id="SSF57196">
    <property type="entry name" value="EGF/Laminin"/>
    <property type="match status" value="1"/>
</dbReference>
<evidence type="ECO:0000256" key="13">
    <source>
        <dbReference type="SAM" id="MobiDB-lite"/>
    </source>
</evidence>
<keyword evidence="6" id="KW-0677">Repeat</keyword>
<keyword evidence="2" id="KW-0880">Kelch repeat</keyword>
<comment type="subcellular location">
    <subcellularLocation>
        <location evidence="1">Membrane</location>
        <topology evidence="1">Single-pass membrane protein</topology>
    </subcellularLocation>
</comment>
<evidence type="ECO:0000256" key="4">
    <source>
        <dbReference type="ARBA" id="ARBA00022692"/>
    </source>
</evidence>
<dbReference type="GO" id="GO:0005794">
    <property type="term" value="C:Golgi apparatus"/>
    <property type="evidence" value="ECO:0007669"/>
    <property type="project" value="TreeGrafter"/>
</dbReference>
<keyword evidence="5 15" id="KW-0732">Signal</keyword>
<dbReference type="Pfam" id="PF00431">
    <property type="entry name" value="CUB"/>
    <property type="match status" value="1"/>
</dbReference>
<organism evidence="18 19">
    <name type="scientific">Pinctada imbricata</name>
    <name type="common">Atlantic pearl-oyster</name>
    <name type="synonym">Pinctada martensii</name>
    <dbReference type="NCBI Taxonomy" id="66713"/>
    <lineage>
        <taxon>Eukaryota</taxon>
        <taxon>Metazoa</taxon>
        <taxon>Spiralia</taxon>
        <taxon>Lophotrochozoa</taxon>
        <taxon>Mollusca</taxon>
        <taxon>Bivalvia</taxon>
        <taxon>Autobranchia</taxon>
        <taxon>Pteriomorphia</taxon>
        <taxon>Pterioida</taxon>
        <taxon>Pterioidea</taxon>
        <taxon>Pteriidae</taxon>
        <taxon>Pinctada</taxon>
    </lineage>
</organism>
<evidence type="ECO:0000259" key="16">
    <source>
        <dbReference type="PROSITE" id="PS01180"/>
    </source>
</evidence>
<keyword evidence="19" id="KW-1185">Reference proteome</keyword>
<keyword evidence="8 14" id="KW-0472">Membrane</keyword>
<dbReference type="Gene3D" id="2.120.10.80">
    <property type="entry name" value="Kelch-type beta propeller"/>
    <property type="match status" value="2"/>
</dbReference>
<evidence type="ECO:0000313" key="19">
    <source>
        <dbReference type="Proteomes" id="UP001186944"/>
    </source>
</evidence>